<proteinExistence type="inferred from homology"/>
<dbReference type="Gene3D" id="3.30.830.10">
    <property type="entry name" value="Metalloenzyme, LuxS/M16 peptidase-like"/>
    <property type="match status" value="4"/>
</dbReference>
<evidence type="ECO:0000256" key="4">
    <source>
        <dbReference type="ARBA" id="ARBA00022723"/>
    </source>
</evidence>
<dbReference type="InterPro" id="IPR054734">
    <property type="entry name" value="PqqF-like_C_4"/>
</dbReference>
<organism evidence="13 14">
    <name type="scientific">Steinernema hermaphroditum</name>
    <dbReference type="NCBI Taxonomy" id="289476"/>
    <lineage>
        <taxon>Eukaryota</taxon>
        <taxon>Metazoa</taxon>
        <taxon>Ecdysozoa</taxon>
        <taxon>Nematoda</taxon>
        <taxon>Chromadorea</taxon>
        <taxon>Rhabditida</taxon>
        <taxon>Tylenchina</taxon>
        <taxon>Panagrolaimomorpha</taxon>
        <taxon>Strongyloidoidea</taxon>
        <taxon>Steinernematidae</taxon>
        <taxon>Steinernema</taxon>
    </lineage>
</organism>
<evidence type="ECO:0000256" key="2">
    <source>
        <dbReference type="ARBA" id="ARBA00007261"/>
    </source>
</evidence>
<protein>
    <recommendedName>
        <fullName evidence="15">Peptidase M16 N-terminal domain-containing protein</fullName>
    </recommendedName>
</protein>
<dbReference type="GO" id="GO:0043171">
    <property type="term" value="P:peptide catabolic process"/>
    <property type="evidence" value="ECO:0007669"/>
    <property type="project" value="TreeGrafter"/>
</dbReference>
<dbReference type="PROSITE" id="PS00143">
    <property type="entry name" value="INSULINASE"/>
    <property type="match status" value="1"/>
</dbReference>
<dbReference type="EMBL" id="JAUCMV010000002">
    <property type="protein sequence ID" value="KAK0420706.1"/>
    <property type="molecule type" value="Genomic_DNA"/>
</dbReference>
<evidence type="ECO:0000259" key="12">
    <source>
        <dbReference type="Pfam" id="PF22456"/>
    </source>
</evidence>
<dbReference type="GO" id="GO:0004222">
    <property type="term" value="F:metalloendopeptidase activity"/>
    <property type="evidence" value="ECO:0007669"/>
    <property type="project" value="InterPro"/>
</dbReference>
<feature type="domain" description="Peptidase M16 N-terminal" evidence="9">
    <location>
        <begin position="27"/>
        <end position="145"/>
    </location>
</feature>
<dbReference type="Proteomes" id="UP001175271">
    <property type="component" value="Unassembled WGS sequence"/>
</dbReference>
<dbReference type="InterPro" id="IPR001431">
    <property type="entry name" value="Pept_M16_Zn_BS"/>
</dbReference>
<dbReference type="InterPro" id="IPR032632">
    <property type="entry name" value="Peptidase_M16_M"/>
</dbReference>
<dbReference type="GO" id="GO:0051603">
    <property type="term" value="P:proteolysis involved in protein catabolic process"/>
    <property type="evidence" value="ECO:0007669"/>
    <property type="project" value="TreeGrafter"/>
</dbReference>
<feature type="domain" description="Coenzyme PQQ synthesis protein F-like C-terminal lobe" evidence="12">
    <location>
        <begin position="765"/>
        <end position="847"/>
    </location>
</feature>
<keyword evidence="6" id="KW-0862">Zinc</keyword>
<dbReference type="InterPro" id="IPR011249">
    <property type="entry name" value="Metalloenz_LuxS/M16"/>
</dbReference>
<evidence type="ECO:0000256" key="7">
    <source>
        <dbReference type="ARBA" id="ARBA00023049"/>
    </source>
</evidence>
<evidence type="ECO:0000259" key="9">
    <source>
        <dbReference type="Pfam" id="PF00675"/>
    </source>
</evidence>
<keyword evidence="14" id="KW-1185">Reference proteome</keyword>
<evidence type="ECO:0000259" key="11">
    <source>
        <dbReference type="Pfam" id="PF16187"/>
    </source>
</evidence>
<keyword evidence="7" id="KW-0482">Metalloprotease</keyword>
<feature type="domain" description="Peptidase M16 C-terminal" evidence="10">
    <location>
        <begin position="190"/>
        <end position="356"/>
    </location>
</feature>
<comment type="similarity">
    <text evidence="2 8">Belongs to the peptidase M16 family.</text>
</comment>
<dbReference type="InterPro" id="IPR050626">
    <property type="entry name" value="Peptidase_M16"/>
</dbReference>
<dbReference type="Pfam" id="PF16187">
    <property type="entry name" value="Peptidase_M16_M"/>
    <property type="match status" value="1"/>
</dbReference>
<keyword evidence="3" id="KW-0645">Protease</keyword>
<comment type="caution">
    <text evidence="13">The sequence shown here is derived from an EMBL/GenBank/DDBJ whole genome shotgun (WGS) entry which is preliminary data.</text>
</comment>
<gene>
    <name evidence="13" type="ORF">QR680_014837</name>
</gene>
<dbReference type="GO" id="GO:0005739">
    <property type="term" value="C:mitochondrion"/>
    <property type="evidence" value="ECO:0007669"/>
    <property type="project" value="TreeGrafter"/>
</dbReference>
<evidence type="ECO:0000259" key="10">
    <source>
        <dbReference type="Pfam" id="PF05193"/>
    </source>
</evidence>
<evidence type="ECO:0000313" key="14">
    <source>
        <dbReference type="Proteomes" id="UP001175271"/>
    </source>
</evidence>
<evidence type="ECO:0000313" key="13">
    <source>
        <dbReference type="EMBL" id="KAK0420706.1"/>
    </source>
</evidence>
<dbReference type="GO" id="GO:0005829">
    <property type="term" value="C:cytosol"/>
    <property type="evidence" value="ECO:0007669"/>
    <property type="project" value="TreeGrafter"/>
</dbReference>
<dbReference type="InterPro" id="IPR007863">
    <property type="entry name" value="Peptidase_M16_C"/>
</dbReference>
<comment type="cofactor">
    <cofactor evidence="1">
        <name>Zn(2+)</name>
        <dbReference type="ChEBI" id="CHEBI:29105"/>
    </cofactor>
</comment>
<dbReference type="SUPFAM" id="SSF63411">
    <property type="entry name" value="LuxS/MPP-like metallohydrolase"/>
    <property type="match status" value="4"/>
</dbReference>
<dbReference type="AlphaFoldDB" id="A0AA39M3W7"/>
<evidence type="ECO:0000256" key="1">
    <source>
        <dbReference type="ARBA" id="ARBA00001947"/>
    </source>
</evidence>
<evidence type="ECO:0000256" key="6">
    <source>
        <dbReference type="ARBA" id="ARBA00022833"/>
    </source>
</evidence>
<dbReference type="Pfam" id="PF05193">
    <property type="entry name" value="Peptidase_M16_C"/>
    <property type="match status" value="1"/>
</dbReference>
<keyword evidence="5" id="KW-0378">Hydrolase</keyword>
<dbReference type="InterPro" id="IPR011765">
    <property type="entry name" value="Pept_M16_N"/>
</dbReference>
<name>A0AA39M3W7_9BILA</name>
<dbReference type="Pfam" id="PF22456">
    <property type="entry name" value="PqqF-like_C_4"/>
    <property type="match status" value="1"/>
</dbReference>
<dbReference type="Pfam" id="PF00675">
    <property type="entry name" value="Peptidase_M16"/>
    <property type="match status" value="1"/>
</dbReference>
<evidence type="ECO:0008006" key="15">
    <source>
        <dbReference type="Google" id="ProtNLM"/>
    </source>
</evidence>
<dbReference type="PANTHER" id="PTHR43690">
    <property type="entry name" value="NARDILYSIN"/>
    <property type="match status" value="1"/>
</dbReference>
<evidence type="ECO:0000256" key="8">
    <source>
        <dbReference type="RuleBase" id="RU004447"/>
    </source>
</evidence>
<evidence type="ECO:0000256" key="3">
    <source>
        <dbReference type="ARBA" id="ARBA00022670"/>
    </source>
</evidence>
<sequence length="942" mass="109838">MKKRVEIASPPYDQHQYRGLKLSNGLKVILVSHPYCAFAFASMSVKAGSFADPDDLPGLAHMCEHLLSMGTEKYPAENDFFKFVSKTMGTYRAETDWDWSNYYITTRPHHLEETLDRLVDTFVSPLFTESSLEKEVQAVDSEFKKYCGDDVPRMIGLESMLTPEHDFRKFMEGNYQTLMEIPKSKGISIRDEVATFFEKHYSSNIMTLCVFSNHSLYDLEQLVLRLPLHEIKNNKIRPKPYSNFRFSPDEFACRVDLVPVGGDRTLTVKFAVRNCSLSQEERCELLEHAARGSAAYQLMQRGWATSVSAFSYRLLGLKVKVMLSKEGLKHVEEIVELLFMYIGMLRRTGPHEWFYDELSTMEKLFDELTHRTSLYDYISDLSERLLNCPLEEDMLVKQETFDPNTTERIMSQLIPTNMMFFVSAKENSELDDLVKKGYYNVEYRRTALDKTLIERFEKALVTESDSFFLPQKNEYIPTKIDANRTGKIKHWVLFSHIIRHTPQTSLFSKLLLIEDNEFKRIWTRGTSELTATIYAFFGIPNPDAASHCMTSLFEYCFTFFARSEFHSAKLAKISFSFDATEDGFKLEFFGLAENITKFVSDYVNKMLSYKPEEAVFKLMRDEMIKKLKDEEFEQPRDQAVGLINAILMGGYHTNGELLAVLETVTYDAFLEFISRLWNAVHLKLFVNGNFTTQEVTELSGLFHRDDTSMRPLTPVKRRPFVRIPERVPYFYEHTQGVHSQSCLFVHLQFGVFEPRTNVLSELLFYLVNEPAFDTLRTKEQLGYTMETLQPRHCEVQGLAVVVQGDHHPLYVEQRVDAFFRTFRKTLEVMSDEEFQKSKEALKESFRNMQNVEHYWQEIRRERYLFNKYELQIAELSSLTKPEFLTFYDRKIMPGSTERQRISVRVCSTTAHLEEDAVEYDEGVKIMDIGDFKLNSSYYTFAN</sequence>
<dbReference type="GO" id="GO:0046872">
    <property type="term" value="F:metal ion binding"/>
    <property type="evidence" value="ECO:0007669"/>
    <property type="project" value="UniProtKB-KW"/>
</dbReference>
<reference evidence="13" key="1">
    <citation type="submission" date="2023-06" db="EMBL/GenBank/DDBJ databases">
        <title>Genomic analysis of the entomopathogenic nematode Steinernema hermaphroditum.</title>
        <authorList>
            <person name="Schwarz E.M."/>
            <person name="Heppert J.K."/>
            <person name="Baniya A."/>
            <person name="Schwartz H.T."/>
            <person name="Tan C.-H."/>
            <person name="Antoshechkin I."/>
            <person name="Sternberg P.W."/>
            <person name="Goodrich-Blair H."/>
            <person name="Dillman A.R."/>
        </authorList>
    </citation>
    <scope>NUCLEOTIDE SEQUENCE</scope>
    <source>
        <strain evidence="13">PS9179</strain>
        <tissue evidence="13">Whole animal</tissue>
    </source>
</reference>
<evidence type="ECO:0000256" key="5">
    <source>
        <dbReference type="ARBA" id="ARBA00022801"/>
    </source>
</evidence>
<accession>A0AA39M3W7</accession>
<dbReference type="PANTHER" id="PTHR43690:SF18">
    <property type="entry name" value="INSULIN-DEGRADING ENZYME-RELATED"/>
    <property type="match status" value="1"/>
</dbReference>
<keyword evidence="4" id="KW-0479">Metal-binding</keyword>
<feature type="domain" description="Peptidase M16 middle/third" evidence="11">
    <location>
        <begin position="373"/>
        <end position="659"/>
    </location>
</feature>
<dbReference type="FunFam" id="3.30.830.10:FF:000012">
    <property type="entry name" value="Protease 3"/>
    <property type="match status" value="1"/>
</dbReference>